<keyword evidence="2" id="KW-1185">Reference proteome</keyword>
<dbReference type="AlphaFoldDB" id="A0A2P6PMD4"/>
<protein>
    <submittedName>
        <fullName evidence="1">Uncharacterized protein</fullName>
    </submittedName>
</protein>
<dbReference type="STRING" id="74649.A0A2P6PMD4"/>
<accession>A0A2P6PMD4</accession>
<sequence>MHCAFGDNVNPIILRESCWREARFQALAAKGYPSDAAAYNDPSIISQRLPVVMNTTHKLKVSSNM</sequence>
<reference evidence="1 2" key="1">
    <citation type="journal article" date="2018" name="Nat. Genet.">
        <title>The Rosa genome provides new insights in the design of modern roses.</title>
        <authorList>
            <person name="Bendahmane M."/>
        </authorList>
    </citation>
    <scope>NUCLEOTIDE SEQUENCE [LARGE SCALE GENOMIC DNA]</scope>
    <source>
        <strain evidence="2">cv. Old Blush</strain>
    </source>
</reference>
<dbReference type="Gramene" id="PRQ23097">
    <property type="protein sequence ID" value="PRQ23097"/>
    <property type="gene ID" value="RchiOBHm_Chr6g0257521"/>
</dbReference>
<gene>
    <name evidence="1" type="ORF">RchiOBHm_Chr6g0257521</name>
</gene>
<name>A0A2P6PMD4_ROSCH</name>
<proteinExistence type="predicted"/>
<dbReference type="EMBL" id="PDCK01000044">
    <property type="protein sequence ID" value="PRQ23097.1"/>
    <property type="molecule type" value="Genomic_DNA"/>
</dbReference>
<evidence type="ECO:0000313" key="2">
    <source>
        <dbReference type="Proteomes" id="UP000238479"/>
    </source>
</evidence>
<evidence type="ECO:0000313" key="1">
    <source>
        <dbReference type="EMBL" id="PRQ23097.1"/>
    </source>
</evidence>
<dbReference type="Proteomes" id="UP000238479">
    <property type="component" value="Chromosome 6"/>
</dbReference>
<organism evidence="1 2">
    <name type="scientific">Rosa chinensis</name>
    <name type="common">China rose</name>
    <dbReference type="NCBI Taxonomy" id="74649"/>
    <lineage>
        <taxon>Eukaryota</taxon>
        <taxon>Viridiplantae</taxon>
        <taxon>Streptophyta</taxon>
        <taxon>Embryophyta</taxon>
        <taxon>Tracheophyta</taxon>
        <taxon>Spermatophyta</taxon>
        <taxon>Magnoliopsida</taxon>
        <taxon>eudicotyledons</taxon>
        <taxon>Gunneridae</taxon>
        <taxon>Pentapetalae</taxon>
        <taxon>rosids</taxon>
        <taxon>fabids</taxon>
        <taxon>Rosales</taxon>
        <taxon>Rosaceae</taxon>
        <taxon>Rosoideae</taxon>
        <taxon>Rosoideae incertae sedis</taxon>
        <taxon>Rosa</taxon>
    </lineage>
</organism>
<comment type="caution">
    <text evidence="1">The sequence shown here is derived from an EMBL/GenBank/DDBJ whole genome shotgun (WGS) entry which is preliminary data.</text>
</comment>